<dbReference type="EMBL" id="JBHUEA010000004">
    <property type="protein sequence ID" value="MFD1720690.1"/>
    <property type="molecule type" value="Genomic_DNA"/>
</dbReference>
<feature type="region of interest" description="Disordered" evidence="1">
    <location>
        <begin position="38"/>
        <end position="107"/>
    </location>
</feature>
<reference evidence="4" key="1">
    <citation type="journal article" date="2019" name="Int. J. Syst. Evol. Microbiol.">
        <title>The Global Catalogue of Microorganisms (GCM) 10K type strain sequencing project: providing services to taxonomists for standard genome sequencing and annotation.</title>
        <authorList>
            <consortium name="The Broad Institute Genomics Platform"/>
            <consortium name="The Broad Institute Genome Sequencing Center for Infectious Disease"/>
            <person name="Wu L."/>
            <person name="Ma J."/>
        </authorList>
    </citation>
    <scope>NUCLEOTIDE SEQUENCE [LARGE SCALE GENOMIC DNA]</scope>
    <source>
        <strain evidence="4">CGMCC 1.12471</strain>
    </source>
</reference>
<feature type="compositionally biased region" description="Acidic residues" evidence="1">
    <location>
        <begin position="56"/>
        <end position="87"/>
    </location>
</feature>
<feature type="chain" id="PRO_5045576047" evidence="2">
    <location>
        <begin position="29"/>
        <end position="291"/>
    </location>
</feature>
<comment type="caution">
    <text evidence="3">The sequence shown here is derived from an EMBL/GenBank/DDBJ whole genome shotgun (WGS) entry which is preliminary data.</text>
</comment>
<organism evidence="3 4">
    <name type="scientific">Amnibacterium endophyticum</name>
    <dbReference type="NCBI Taxonomy" id="2109337"/>
    <lineage>
        <taxon>Bacteria</taxon>
        <taxon>Bacillati</taxon>
        <taxon>Actinomycetota</taxon>
        <taxon>Actinomycetes</taxon>
        <taxon>Micrococcales</taxon>
        <taxon>Microbacteriaceae</taxon>
        <taxon>Amnibacterium</taxon>
    </lineage>
</organism>
<feature type="compositionally biased region" description="Low complexity" evidence="1">
    <location>
        <begin position="38"/>
        <end position="48"/>
    </location>
</feature>
<keyword evidence="2" id="KW-0732">Signal</keyword>
<evidence type="ECO:0000256" key="2">
    <source>
        <dbReference type="SAM" id="SignalP"/>
    </source>
</evidence>
<feature type="signal peptide" evidence="2">
    <location>
        <begin position="1"/>
        <end position="28"/>
    </location>
</feature>
<dbReference type="RefSeq" id="WP_377932257.1">
    <property type="nucleotide sequence ID" value="NZ_JBHUEA010000004.1"/>
</dbReference>
<keyword evidence="4" id="KW-1185">Reference proteome</keyword>
<gene>
    <name evidence="3" type="ORF">ACFSBI_03945</name>
</gene>
<evidence type="ECO:0000256" key="1">
    <source>
        <dbReference type="SAM" id="MobiDB-lite"/>
    </source>
</evidence>
<evidence type="ECO:0000313" key="3">
    <source>
        <dbReference type="EMBL" id="MFD1720690.1"/>
    </source>
</evidence>
<name>A0ABW4LAX3_9MICO</name>
<dbReference type="Proteomes" id="UP001597347">
    <property type="component" value="Unassembled WGS sequence"/>
</dbReference>
<protein>
    <submittedName>
        <fullName evidence="3">Uncharacterized protein</fullName>
    </submittedName>
</protein>
<accession>A0ABW4LAX3</accession>
<evidence type="ECO:0000313" key="4">
    <source>
        <dbReference type="Proteomes" id="UP001597347"/>
    </source>
</evidence>
<sequence length="291" mass="30860">MNLVPLRAAAVAGTCAIALSFVSLPAQAAPLVAAPASGSAAAQMSSSGGDDHADEQGDDSTSEESGDSPSEQESDDASEQESDDSADETPATLPAEQGTPKQDFRSTVLLPKEVATRGIKVRYSGLTPKANYQPYWSGGEMGGELTKLKKANGKGVIVLTIRPGKDLVWMKQLGSEFTVGLIGQDTELNLSQQIQIKYDSDVALTTKRHGKKVLLAVTAERETTSGHQAPWKKVRVLLQKKTDAGWKTVRTLRTNSHGLATAKVKSGKTLWRAVAASTKHIAGATTKGHRR</sequence>
<proteinExistence type="predicted"/>